<keyword evidence="6" id="KW-1185">Reference proteome</keyword>
<dbReference type="PROSITE" id="PS51459">
    <property type="entry name" value="FIDO"/>
    <property type="match status" value="1"/>
</dbReference>
<dbReference type="HOGENOM" id="CLU_040460_3_2_10"/>
<sequence>MTMNEEIKQLLNEVDTLKIQLSALRPLPEEALKKIQDALDIEYTYESNRIEGNTLTLQETALVVNEGVTISGKSMREHLEAINHAEAIDYIKDIAKKDIEISEHTIKEIHALILHGIDRENAGKYRTVPVMISGSTHMPPQPYLIEKQMEDFIIKFQQMEKEKIHPVLIATYLHDELVRIHPFIDGNGRTSRLLMNLYLLRNGYTLITLKGSNEAKISYYRALEKSHTENKPEDFRKLVAEAEKESLLRYLTIME</sequence>
<feature type="binding site" evidence="2">
    <location>
        <begin position="219"/>
        <end position="220"/>
    </location>
    <ligand>
        <name>ATP</name>
        <dbReference type="ChEBI" id="CHEBI:30616"/>
    </ligand>
</feature>
<evidence type="ECO:0000256" key="2">
    <source>
        <dbReference type="PIRSR" id="PIRSR640198-2"/>
    </source>
</evidence>
<protein>
    <recommendedName>
        <fullName evidence="4">Fido domain-containing protein</fullName>
    </recommendedName>
</protein>
<dbReference type="InterPro" id="IPR040198">
    <property type="entry name" value="Fido_containing"/>
</dbReference>
<feature type="domain" description="Fido" evidence="4">
    <location>
        <begin position="101"/>
        <end position="241"/>
    </location>
</feature>
<dbReference type="InterPro" id="IPR003812">
    <property type="entry name" value="Fido"/>
</dbReference>
<evidence type="ECO:0000256" key="1">
    <source>
        <dbReference type="PIRSR" id="PIRSR640198-1"/>
    </source>
</evidence>
<dbReference type="PANTHER" id="PTHR13504:SF38">
    <property type="entry name" value="FIDO DOMAIN-CONTAINING PROTEIN"/>
    <property type="match status" value="1"/>
</dbReference>
<reference evidence="5 6" key="1">
    <citation type="submission" date="2012-02" db="EMBL/GenBank/DDBJ databases">
        <title>The Genome Sequence of Bacteroides nordii CL02T12C05.</title>
        <authorList>
            <consortium name="The Broad Institute Genome Sequencing Platform"/>
            <person name="Earl A."/>
            <person name="Ward D."/>
            <person name="Feldgarden M."/>
            <person name="Gevers D."/>
            <person name="Zitomersky N.L."/>
            <person name="Coyne M.J."/>
            <person name="Comstock L.E."/>
            <person name="Young S.K."/>
            <person name="Zeng Q."/>
            <person name="Gargeya S."/>
            <person name="Fitzgerald M."/>
            <person name="Haas B."/>
            <person name="Abouelleil A."/>
            <person name="Alvarado L."/>
            <person name="Arachchi H.M."/>
            <person name="Berlin A."/>
            <person name="Chapman S.B."/>
            <person name="Gearin G."/>
            <person name="Goldberg J."/>
            <person name="Griggs A."/>
            <person name="Gujja S."/>
            <person name="Hansen M."/>
            <person name="Heiman D."/>
            <person name="Howarth C."/>
            <person name="Larimer J."/>
            <person name="Lui A."/>
            <person name="MacDonald P.J.P."/>
            <person name="McCowen C."/>
            <person name="Montmayeur A."/>
            <person name="Murphy C."/>
            <person name="Neiman D."/>
            <person name="Pearson M."/>
            <person name="Priest M."/>
            <person name="Roberts A."/>
            <person name="Saif S."/>
            <person name="Shea T."/>
            <person name="Sisk P."/>
            <person name="Stolte C."/>
            <person name="Sykes S."/>
            <person name="Wortman J."/>
            <person name="Nusbaum C."/>
            <person name="Birren B."/>
        </authorList>
    </citation>
    <scope>NUCLEOTIDE SEQUENCE [LARGE SCALE GENOMIC DNA]</scope>
    <source>
        <strain evidence="5 6">CL02T12C05</strain>
    </source>
</reference>
<evidence type="ECO:0000313" key="6">
    <source>
        <dbReference type="Proteomes" id="UP000003089"/>
    </source>
</evidence>
<gene>
    <name evidence="5" type="ORF">HMPREF1068_03267</name>
</gene>
<feature type="active site" evidence="1">
    <location>
        <position position="181"/>
    </location>
</feature>
<dbReference type="GO" id="GO:0005524">
    <property type="term" value="F:ATP binding"/>
    <property type="evidence" value="ECO:0007669"/>
    <property type="project" value="UniProtKB-KW"/>
</dbReference>
<evidence type="ECO:0000259" key="4">
    <source>
        <dbReference type="PROSITE" id="PS51459"/>
    </source>
</evidence>
<dbReference type="PATRIC" id="fig|997884.3.peg.3349"/>
<dbReference type="Proteomes" id="UP000003089">
    <property type="component" value="Unassembled WGS sequence"/>
</dbReference>
<keyword evidence="2" id="KW-0067">ATP-binding</keyword>
<evidence type="ECO:0000313" key="5">
    <source>
        <dbReference type="EMBL" id="EIY46499.1"/>
    </source>
</evidence>
<dbReference type="STRING" id="997884.HMPREF1068_03267"/>
<dbReference type="SUPFAM" id="SSF140931">
    <property type="entry name" value="Fic-like"/>
    <property type="match status" value="1"/>
</dbReference>
<dbReference type="InterPro" id="IPR036597">
    <property type="entry name" value="Fido-like_dom_sf"/>
</dbReference>
<comment type="caution">
    <text evidence="5">The sequence shown here is derived from an EMBL/GenBank/DDBJ whole genome shotgun (WGS) entry which is preliminary data.</text>
</comment>
<organism evidence="5 6">
    <name type="scientific">Bacteroides nordii CL02T12C05</name>
    <dbReference type="NCBI Taxonomy" id="997884"/>
    <lineage>
        <taxon>Bacteria</taxon>
        <taxon>Pseudomonadati</taxon>
        <taxon>Bacteroidota</taxon>
        <taxon>Bacteroidia</taxon>
        <taxon>Bacteroidales</taxon>
        <taxon>Bacteroidaceae</taxon>
        <taxon>Bacteroides</taxon>
    </lineage>
</organism>
<dbReference type="eggNOG" id="COG3177">
    <property type="taxonomic scope" value="Bacteria"/>
</dbReference>
<dbReference type="EMBL" id="AGXS01000023">
    <property type="protein sequence ID" value="EIY46499.1"/>
    <property type="molecule type" value="Genomic_DNA"/>
</dbReference>
<dbReference type="PANTHER" id="PTHR13504">
    <property type="entry name" value="FIDO DOMAIN-CONTAINING PROTEIN DDB_G0283145"/>
    <property type="match status" value="1"/>
</dbReference>
<feature type="site" description="Important for autoinhibition of adenylyltransferase activity" evidence="3">
    <location>
        <position position="51"/>
    </location>
</feature>
<feature type="binding site" evidence="2">
    <location>
        <begin position="185"/>
        <end position="192"/>
    </location>
    <ligand>
        <name>ATP</name>
        <dbReference type="ChEBI" id="CHEBI:30616"/>
    </ligand>
</feature>
<dbReference type="Gene3D" id="1.10.3290.10">
    <property type="entry name" value="Fido-like domain"/>
    <property type="match status" value="1"/>
</dbReference>
<dbReference type="AlphaFoldDB" id="I9GIG3"/>
<accession>I9GIG3</accession>
<dbReference type="Pfam" id="PF02661">
    <property type="entry name" value="Fic"/>
    <property type="match status" value="1"/>
</dbReference>
<name>I9GIG3_9BACE</name>
<proteinExistence type="predicted"/>
<evidence type="ECO:0000256" key="3">
    <source>
        <dbReference type="PIRSR" id="PIRSR640198-3"/>
    </source>
</evidence>
<keyword evidence="2" id="KW-0547">Nucleotide-binding</keyword>